<dbReference type="PANTHER" id="PTHR43157">
    <property type="entry name" value="PHOSPHATIDYLINOSITOL-GLYCAN BIOSYNTHESIS CLASS F PROTEIN-RELATED"/>
    <property type="match status" value="1"/>
</dbReference>
<evidence type="ECO:0000256" key="1">
    <source>
        <dbReference type="ARBA" id="ARBA00023002"/>
    </source>
</evidence>
<comment type="caution">
    <text evidence="2">The sequence shown here is derived from an EMBL/GenBank/DDBJ whole genome shotgun (WGS) entry which is preliminary data.</text>
</comment>
<dbReference type="EMBL" id="JACYGY010000001">
    <property type="protein sequence ID" value="MBE9462101.1"/>
    <property type="molecule type" value="Genomic_DNA"/>
</dbReference>
<accession>A0ABR9W9F5</accession>
<keyword evidence="3" id="KW-1185">Reference proteome</keyword>
<dbReference type="Gene3D" id="3.40.50.720">
    <property type="entry name" value="NAD(P)-binding Rossmann-like Domain"/>
    <property type="match status" value="1"/>
</dbReference>
<name>A0ABR9W9F5_9BACT</name>
<proteinExistence type="predicted"/>
<reference evidence="3" key="1">
    <citation type="submission" date="2023-07" db="EMBL/GenBank/DDBJ databases">
        <title>Dyadobacter sp. nov 'subterranea' isolated from contaminted grondwater.</title>
        <authorList>
            <person name="Szabo I."/>
            <person name="Al-Omari J."/>
            <person name="Szerdahelyi S.G."/>
            <person name="Rado J."/>
        </authorList>
    </citation>
    <scope>NUCLEOTIDE SEQUENCE [LARGE SCALE GENOMIC DNA]</scope>
    <source>
        <strain evidence="3">UP-52</strain>
    </source>
</reference>
<organism evidence="2 3">
    <name type="scientific">Dyadobacter subterraneus</name>
    <dbReference type="NCBI Taxonomy" id="2773304"/>
    <lineage>
        <taxon>Bacteria</taxon>
        <taxon>Pseudomonadati</taxon>
        <taxon>Bacteroidota</taxon>
        <taxon>Cytophagia</taxon>
        <taxon>Cytophagales</taxon>
        <taxon>Spirosomataceae</taxon>
        <taxon>Dyadobacter</taxon>
    </lineage>
</organism>
<sequence length="125" mass="14359">MSLNSRPTTWVIFLLTGLLLDLLKATPNARVATQSVVCIKKTSLQKFDGDIHFDDINFDKDFDTNKAYVQSKLANLLFPYELDRQFKQHGIQAVSTAAHPGSRRQTCRRTWGFWVKLPIYLSLKK</sequence>
<protein>
    <submittedName>
        <fullName evidence="2">Uncharacterized protein</fullName>
    </submittedName>
</protein>
<keyword evidence="1" id="KW-0560">Oxidoreductase</keyword>
<gene>
    <name evidence="2" type="ORF">IEE83_09435</name>
</gene>
<dbReference type="RefSeq" id="WP_194120327.1">
    <property type="nucleotide sequence ID" value="NZ_JACYGY010000001.1"/>
</dbReference>
<dbReference type="PANTHER" id="PTHR43157:SF31">
    <property type="entry name" value="PHOSPHATIDYLINOSITOL-GLYCAN BIOSYNTHESIS CLASS F PROTEIN"/>
    <property type="match status" value="1"/>
</dbReference>
<dbReference type="Proteomes" id="UP000634134">
    <property type="component" value="Unassembled WGS sequence"/>
</dbReference>
<evidence type="ECO:0000313" key="2">
    <source>
        <dbReference type="EMBL" id="MBE9462101.1"/>
    </source>
</evidence>
<evidence type="ECO:0000313" key="3">
    <source>
        <dbReference type="Proteomes" id="UP000634134"/>
    </source>
</evidence>